<dbReference type="Proteomes" id="UP000619743">
    <property type="component" value="Unassembled WGS sequence"/>
</dbReference>
<dbReference type="PANTHER" id="PTHR35813:SF1">
    <property type="entry name" value="INNER MEMBRANE PROTEIN YBAN"/>
    <property type="match status" value="1"/>
</dbReference>
<dbReference type="EMBL" id="BMDX01000010">
    <property type="protein sequence ID" value="GGA79648.1"/>
    <property type="molecule type" value="Genomic_DNA"/>
</dbReference>
<organism evidence="3 4">
    <name type="scientific">Neiella marina</name>
    <dbReference type="NCBI Taxonomy" id="508461"/>
    <lineage>
        <taxon>Bacteria</taxon>
        <taxon>Pseudomonadati</taxon>
        <taxon>Pseudomonadota</taxon>
        <taxon>Gammaproteobacteria</taxon>
        <taxon>Alteromonadales</taxon>
        <taxon>Echinimonadaceae</taxon>
        <taxon>Neiella</taxon>
    </lineage>
</organism>
<keyword evidence="2" id="KW-0812">Transmembrane</keyword>
<dbReference type="PANTHER" id="PTHR35813">
    <property type="entry name" value="INNER MEMBRANE PROTEIN YBAN"/>
    <property type="match status" value="1"/>
</dbReference>
<evidence type="ECO:0000256" key="1">
    <source>
        <dbReference type="PIRNR" id="PIRNR016789"/>
    </source>
</evidence>
<dbReference type="AlphaFoldDB" id="A0A8J2U5J4"/>
<gene>
    <name evidence="3" type="ORF">GCM10011369_22020</name>
</gene>
<keyword evidence="4" id="KW-1185">Reference proteome</keyword>
<dbReference type="Pfam" id="PF04304">
    <property type="entry name" value="DUF454"/>
    <property type="match status" value="1"/>
</dbReference>
<reference evidence="4" key="1">
    <citation type="journal article" date="2019" name="Int. J. Syst. Evol. Microbiol.">
        <title>The Global Catalogue of Microorganisms (GCM) 10K type strain sequencing project: providing services to taxonomists for standard genome sequencing and annotation.</title>
        <authorList>
            <consortium name="The Broad Institute Genomics Platform"/>
            <consortium name="The Broad Institute Genome Sequencing Center for Infectious Disease"/>
            <person name="Wu L."/>
            <person name="Ma J."/>
        </authorList>
    </citation>
    <scope>NUCLEOTIDE SEQUENCE [LARGE SCALE GENOMIC DNA]</scope>
    <source>
        <strain evidence="4">CGMCC 1.10130</strain>
    </source>
</reference>
<dbReference type="InterPro" id="IPR007401">
    <property type="entry name" value="DUF454"/>
</dbReference>
<comment type="caution">
    <text evidence="3">The sequence shown here is derived from an EMBL/GenBank/DDBJ whole genome shotgun (WGS) entry which is preliminary data.</text>
</comment>
<dbReference type="PIRSF" id="PIRSF016789">
    <property type="entry name" value="DUF454"/>
    <property type="match status" value="1"/>
</dbReference>
<sequence length="131" mass="14950">MRIKYLLMHLLALICVGLGLLGAFLPLLPTTPFLLAAAALSVRASPRLHAWLINHPVFGKSLRHYQEHRAVSPKAFWLAMVVMWPTMAFSAYVVPIWWVRLLLLIIACSVSLFLWRAKLRFAQLSPIYKQT</sequence>
<keyword evidence="1" id="KW-1003">Cell membrane</keyword>
<dbReference type="OrthoDB" id="9816293at2"/>
<feature type="transmembrane region" description="Helical" evidence="2">
    <location>
        <begin position="7"/>
        <end position="27"/>
    </location>
</feature>
<keyword evidence="1 2" id="KW-0472">Membrane</keyword>
<feature type="transmembrane region" description="Helical" evidence="2">
    <location>
        <begin position="98"/>
        <end position="115"/>
    </location>
</feature>
<evidence type="ECO:0000313" key="4">
    <source>
        <dbReference type="Proteomes" id="UP000619743"/>
    </source>
</evidence>
<accession>A0A8J2U5J4</accession>
<dbReference type="GO" id="GO:0005886">
    <property type="term" value="C:plasma membrane"/>
    <property type="evidence" value="ECO:0007669"/>
    <property type="project" value="UniProtKB-SubCell"/>
</dbReference>
<evidence type="ECO:0000256" key="2">
    <source>
        <dbReference type="SAM" id="Phobius"/>
    </source>
</evidence>
<protein>
    <recommendedName>
        <fullName evidence="1">Inner membrane protein</fullName>
    </recommendedName>
</protein>
<name>A0A8J2U5J4_9GAMM</name>
<keyword evidence="2" id="KW-1133">Transmembrane helix</keyword>
<keyword evidence="1" id="KW-0997">Cell inner membrane</keyword>
<evidence type="ECO:0000313" key="3">
    <source>
        <dbReference type="EMBL" id="GGA79648.1"/>
    </source>
</evidence>
<proteinExistence type="predicted"/>
<comment type="subcellular location">
    <subcellularLocation>
        <location evidence="1">Cell inner membrane</location>
        <topology evidence="1">Multi-pass membrane protein</topology>
    </subcellularLocation>
</comment>